<name>G7L0D8_MEDTR</name>
<dbReference type="STRING" id="3880.G7L0D8"/>
<dbReference type="InterPro" id="IPR047139">
    <property type="entry name" value="ANKZ1/VMS1"/>
</dbReference>
<dbReference type="EMBL" id="CM001223">
    <property type="protein sequence ID" value="AES79982.1"/>
    <property type="molecule type" value="Genomic_DNA"/>
</dbReference>
<dbReference type="EnsemblPlants" id="AES79982">
    <property type="protein sequence ID" value="AES79982"/>
    <property type="gene ID" value="MTR_7g075450"/>
</dbReference>
<sequence>MALSSSQEKLHNSIFQLPPNFFDSCHFLPSPHLETLQPPSNHFDHIQNAVVSGSRLTCNTYKAQFDSFQDQCSHLKSDIHRFNV</sequence>
<evidence type="ECO:0000313" key="1">
    <source>
        <dbReference type="EMBL" id="AES79982.1"/>
    </source>
</evidence>
<reference evidence="1 3" key="1">
    <citation type="journal article" date="2011" name="Nature">
        <title>The Medicago genome provides insight into the evolution of rhizobial symbioses.</title>
        <authorList>
            <person name="Young N.D."/>
            <person name="Debelle F."/>
            <person name="Oldroyd G.E."/>
            <person name="Geurts R."/>
            <person name="Cannon S.B."/>
            <person name="Udvardi M.K."/>
            <person name="Benedito V.A."/>
            <person name="Mayer K.F."/>
            <person name="Gouzy J."/>
            <person name="Schoof H."/>
            <person name="Van de Peer Y."/>
            <person name="Proost S."/>
            <person name="Cook D.R."/>
            <person name="Meyers B.C."/>
            <person name="Spannagl M."/>
            <person name="Cheung F."/>
            <person name="De Mita S."/>
            <person name="Krishnakumar V."/>
            <person name="Gundlach H."/>
            <person name="Zhou S."/>
            <person name="Mudge J."/>
            <person name="Bharti A.K."/>
            <person name="Murray J.D."/>
            <person name="Naoumkina M.A."/>
            <person name="Rosen B."/>
            <person name="Silverstein K.A."/>
            <person name="Tang H."/>
            <person name="Rombauts S."/>
            <person name="Zhao P.X."/>
            <person name="Zhou P."/>
            <person name="Barbe V."/>
            <person name="Bardou P."/>
            <person name="Bechner M."/>
            <person name="Bellec A."/>
            <person name="Berger A."/>
            <person name="Berges H."/>
            <person name="Bidwell S."/>
            <person name="Bisseling T."/>
            <person name="Choisne N."/>
            <person name="Couloux A."/>
            <person name="Denny R."/>
            <person name="Deshpande S."/>
            <person name="Dai X."/>
            <person name="Doyle J.J."/>
            <person name="Dudez A.M."/>
            <person name="Farmer A.D."/>
            <person name="Fouteau S."/>
            <person name="Franken C."/>
            <person name="Gibelin C."/>
            <person name="Gish J."/>
            <person name="Goldstein S."/>
            <person name="Gonzalez A.J."/>
            <person name="Green P.J."/>
            <person name="Hallab A."/>
            <person name="Hartog M."/>
            <person name="Hua A."/>
            <person name="Humphray S.J."/>
            <person name="Jeong D.H."/>
            <person name="Jing Y."/>
            <person name="Jocker A."/>
            <person name="Kenton S.M."/>
            <person name="Kim D.J."/>
            <person name="Klee K."/>
            <person name="Lai H."/>
            <person name="Lang C."/>
            <person name="Lin S."/>
            <person name="Macmil S.L."/>
            <person name="Magdelenat G."/>
            <person name="Matthews L."/>
            <person name="McCorrison J."/>
            <person name="Monaghan E.L."/>
            <person name="Mun J.H."/>
            <person name="Najar F.Z."/>
            <person name="Nicholson C."/>
            <person name="Noirot C."/>
            <person name="O'Bleness M."/>
            <person name="Paule C.R."/>
            <person name="Poulain J."/>
            <person name="Prion F."/>
            <person name="Qin B."/>
            <person name="Qu C."/>
            <person name="Retzel E.F."/>
            <person name="Riddle C."/>
            <person name="Sallet E."/>
            <person name="Samain S."/>
            <person name="Samson N."/>
            <person name="Sanders I."/>
            <person name="Saurat O."/>
            <person name="Scarpelli C."/>
            <person name="Schiex T."/>
            <person name="Segurens B."/>
            <person name="Severin A.J."/>
            <person name="Sherrier D.J."/>
            <person name="Shi R."/>
            <person name="Sims S."/>
            <person name="Singer S.R."/>
            <person name="Sinharoy S."/>
            <person name="Sterck L."/>
            <person name="Viollet A."/>
            <person name="Wang B.B."/>
            <person name="Wang K."/>
            <person name="Wang M."/>
            <person name="Wang X."/>
            <person name="Warfsmann J."/>
            <person name="Weissenbach J."/>
            <person name="White D.D."/>
            <person name="White J.D."/>
            <person name="Wiley G.B."/>
            <person name="Wincker P."/>
            <person name="Xing Y."/>
            <person name="Yang L."/>
            <person name="Yao Z."/>
            <person name="Ying F."/>
            <person name="Zhai J."/>
            <person name="Zhou L."/>
            <person name="Zuber A."/>
            <person name="Denarie J."/>
            <person name="Dixon R.A."/>
            <person name="May G.D."/>
            <person name="Schwartz D.C."/>
            <person name="Rogers J."/>
            <person name="Quetier F."/>
            <person name="Town C.D."/>
            <person name="Roe B.A."/>
        </authorList>
    </citation>
    <scope>NUCLEOTIDE SEQUENCE [LARGE SCALE GENOMIC DNA]</scope>
    <source>
        <strain evidence="1">A17</strain>
        <strain evidence="2 3">cv. Jemalong A17</strain>
    </source>
</reference>
<reference evidence="1 3" key="2">
    <citation type="journal article" date="2014" name="BMC Genomics">
        <title>An improved genome release (version Mt4.0) for the model legume Medicago truncatula.</title>
        <authorList>
            <person name="Tang H."/>
            <person name="Krishnakumar V."/>
            <person name="Bidwell S."/>
            <person name="Rosen B."/>
            <person name="Chan A."/>
            <person name="Zhou S."/>
            <person name="Gentzbittel L."/>
            <person name="Childs K.L."/>
            <person name="Yandell M."/>
            <person name="Gundlach H."/>
            <person name="Mayer K.F."/>
            <person name="Schwartz D.C."/>
            <person name="Town C.D."/>
        </authorList>
    </citation>
    <scope>GENOME REANNOTATION</scope>
    <source>
        <strain evidence="2 3">cv. Jemalong A17</strain>
    </source>
</reference>
<evidence type="ECO:0000313" key="3">
    <source>
        <dbReference type="Proteomes" id="UP000002051"/>
    </source>
</evidence>
<dbReference type="PANTHER" id="PTHR16036">
    <property type="entry name" value="ANKYRIN REPEAT AND ZINC FINGER DOMAIN-CONTAINING PROTEIN 1"/>
    <property type="match status" value="1"/>
</dbReference>
<evidence type="ECO:0000313" key="2">
    <source>
        <dbReference type="EnsemblPlants" id="AES79982"/>
    </source>
</evidence>
<dbReference type="PANTHER" id="PTHR16036:SF2">
    <property type="entry name" value="TRNA ENDONUCLEASE ANKZF1"/>
    <property type="match status" value="1"/>
</dbReference>
<proteinExistence type="predicted"/>
<protein>
    <submittedName>
        <fullName evidence="1">Ankyrin repeat and zinc finger protein</fullName>
    </submittedName>
</protein>
<dbReference type="HOGENOM" id="CLU_2530939_0_0_1"/>
<dbReference type="AlphaFoldDB" id="G7L0D8"/>
<keyword evidence="3" id="KW-1185">Reference proteome</keyword>
<accession>G7L0D8</accession>
<organism evidence="1 3">
    <name type="scientific">Medicago truncatula</name>
    <name type="common">Barrel medic</name>
    <name type="synonym">Medicago tribuloides</name>
    <dbReference type="NCBI Taxonomy" id="3880"/>
    <lineage>
        <taxon>Eukaryota</taxon>
        <taxon>Viridiplantae</taxon>
        <taxon>Streptophyta</taxon>
        <taxon>Embryophyta</taxon>
        <taxon>Tracheophyta</taxon>
        <taxon>Spermatophyta</taxon>
        <taxon>Magnoliopsida</taxon>
        <taxon>eudicotyledons</taxon>
        <taxon>Gunneridae</taxon>
        <taxon>Pentapetalae</taxon>
        <taxon>rosids</taxon>
        <taxon>fabids</taxon>
        <taxon>Fabales</taxon>
        <taxon>Fabaceae</taxon>
        <taxon>Papilionoideae</taxon>
        <taxon>50 kb inversion clade</taxon>
        <taxon>NPAAA clade</taxon>
        <taxon>Hologalegina</taxon>
        <taxon>IRL clade</taxon>
        <taxon>Trifolieae</taxon>
        <taxon>Medicago</taxon>
    </lineage>
</organism>
<dbReference type="Proteomes" id="UP000002051">
    <property type="component" value="Unassembled WGS sequence"/>
</dbReference>
<reference evidence="2" key="3">
    <citation type="submission" date="2015-04" db="UniProtKB">
        <authorList>
            <consortium name="EnsemblPlants"/>
        </authorList>
    </citation>
    <scope>IDENTIFICATION</scope>
    <source>
        <strain evidence="2">cv. Jemalong A17</strain>
    </source>
</reference>
<gene>
    <name evidence="1" type="ordered locus">MTR_7g075450</name>
</gene>
<dbReference type="PaxDb" id="3880-AES79982"/>